<dbReference type="Pfam" id="PF00440">
    <property type="entry name" value="TetR_N"/>
    <property type="match status" value="1"/>
</dbReference>
<dbReference type="PANTHER" id="PTHR43479">
    <property type="entry name" value="ACREF/ENVCD OPERON REPRESSOR-RELATED"/>
    <property type="match status" value="1"/>
</dbReference>
<proteinExistence type="predicted"/>
<dbReference type="InterPro" id="IPR009057">
    <property type="entry name" value="Homeodomain-like_sf"/>
</dbReference>
<dbReference type="InterPro" id="IPR039532">
    <property type="entry name" value="TetR_C_Firmicutes"/>
</dbReference>
<dbReference type="InterPro" id="IPR001647">
    <property type="entry name" value="HTH_TetR"/>
</dbReference>
<dbReference type="Gene3D" id="1.10.357.10">
    <property type="entry name" value="Tetracycline Repressor, domain 2"/>
    <property type="match status" value="1"/>
</dbReference>
<dbReference type="InterPro" id="IPR050624">
    <property type="entry name" value="HTH-type_Tx_Regulator"/>
</dbReference>
<evidence type="ECO:0000313" key="4">
    <source>
        <dbReference type="EMBL" id="KEQ24054.1"/>
    </source>
</evidence>
<feature type="domain" description="Transcriptional regulator TetR C-terminal Firmicutes type" evidence="3">
    <location>
        <begin position="73"/>
        <end position="176"/>
    </location>
</feature>
<evidence type="ECO:0000256" key="1">
    <source>
        <dbReference type="ARBA" id="ARBA00023125"/>
    </source>
</evidence>
<dbReference type="Pfam" id="PF14278">
    <property type="entry name" value="TetR_C_8"/>
    <property type="match status" value="1"/>
</dbReference>
<dbReference type="PANTHER" id="PTHR43479:SF7">
    <property type="entry name" value="TETR-FAMILY TRANSCRIPTIONAL REGULATOR"/>
    <property type="match status" value="1"/>
</dbReference>
<comment type="caution">
    <text evidence="4">The sequence shown here is derived from an EMBL/GenBank/DDBJ whole genome shotgun (WGS) entry which is preliminary data.</text>
</comment>
<dbReference type="Proteomes" id="UP000028123">
    <property type="component" value="Unassembled WGS sequence"/>
</dbReference>
<organism evidence="4 5">
    <name type="scientific">Paenibacillus tyrfis</name>
    <dbReference type="NCBI Taxonomy" id="1501230"/>
    <lineage>
        <taxon>Bacteria</taxon>
        <taxon>Bacillati</taxon>
        <taxon>Bacillota</taxon>
        <taxon>Bacilli</taxon>
        <taxon>Bacillales</taxon>
        <taxon>Paenibacillaceae</taxon>
        <taxon>Paenibacillus</taxon>
    </lineage>
</organism>
<gene>
    <name evidence="4" type="ORF">ET33_10090</name>
</gene>
<dbReference type="eggNOG" id="COG1309">
    <property type="taxonomic scope" value="Bacteria"/>
</dbReference>
<dbReference type="RefSeq" id="WP_036686182.1">
    <property type="nucleotide sequence ID" value="NZ_JNVM01000017.1"/>
</dbReference>
<dbReference type="OrthoDB" id="9810250at2"/>
<evidence type="ECO:0000259" key="3">
    <source>
        <dbReference type="Pfam" id="PF14278"/>
    </source>
</evidence>
<dbReference type="InterPro" id="IPR012738">
    <property type="entry name" value="Tscrpt_reg_DhaS"/>
</dbReference>
<name>A0A081P031_9BACL</name>
<dbReference type="NCBIfam" id="TIGR02366">
    <property type="entry name" value="DHAK_reg"/>
    <property type="match status" value="1"/>
</dbReference>
<keyword evidence="1" id="KW-0238">DNA-binding</keyword>
<evidence type="ECO:0000259" key="2">
    <source>
        <dbReference type="Pfam" id="PF00440"/>
    </source>
</evidence>
<keyword evidence="5" id="KW-1185">Reference proteome</keyword>
<dbReference type="SUPFAM" id="SSF46689">
    <property type="entry name" value="Homeodomain-like"/>
    <property type="match status" value="1"/>
</dbReference>
<dbReference type="EMBL" id="JNVM01000017">
    <property type="protein sequence ID" value="KEQ24054.1"/>
    <property type="molecule type" value="Genomic_DNA"/>
</dbReference>
<evidence type="ECO:0000313" key="5">
    <source>
        <dbReference type="Proteomes" id="UP000028123"/>
    </source>
</evidence>
<dbReference type="GO" id="GO:0003677">
    <property type="term" value="F:DNA binding"/>
    <property type="evidence" value="ECO:0007669"/>
    <property type="project" value="UniProtKB-KW"/>
</dbReference>
<reference evidence="4 5" key="1">
    <citation type="submission" date="2014-06" db="EMBL/GenBank/DDBJ databases">
        <title>Draft genome sequence of Paenibacillus sp. MSt1.</title>
        <authorList>
            <person name="Aw Y.K."/>
            <person name="Ong K.S."/>
            <person name="Gan H.M."/>
            <person name="Lee S.M."/>
        </authorList>
    </citation>
    <scope>NUCLEOTIDE SEQUENCE [LARGE SCALE GENOMIC DNA]</scope>
    <source>
        <strain evidence="4 5">MSt1</strain>
    </source>
</reference>
<dbReference type="AlphaFoldDB" id="A0A081P031"/>
<protein>
    <submittedName>
        <fullName evidence="4">TetR family transcriptional regulator</fullName>
    </submittedName>
</protein>
<feature type="domain" description="HTH tetR-type" evidence="2">
    <location>
        <begin position="20"/>
        <end position="54"/>
    </location>
</feature>
<accession>A0A081P031</accession>
<sequence>MTNSLITKKIIANSLKKRMETKSFHEISVSDIMQSCQMRRQTFYYHFVDKYELLGWIYKEETKENIKDFLDYEKWENIFDLLMDYFYENQRFYRRAFKVTDQNSFNQYLFEHTKNLYIKIIDERLTDKPIHISEANKNMLASFYSHGFVGTIKDWIEHHCSIQPSVLSSLIKEMIRNQLLLLEQTGSKPK</sequence>